<reference evidence="3 4" key="1">
    <citation type="submission" date="2006-10" db="EMBL/GenBank/DDBJ databases">
        <title>The Genome Sequence of Batrachochytrium dendrobatidis JEL423.</title>
        <authorList>
            <consortium name="The Broad Institute Genome Sequencing Platform"/>
            <person name="Birren B."/>
            <person name="Lander E."/>
            <person name="Galagan J."/>
            <person name="Cuomo C."/>
            <person name="Devon K."/>
            <person name="Jaffe D."/>
            <person name="Butler J."/>
            <person name="Alvarez P."/>
            <person name="Gnerre S."/>
            <person name="Grabherr M."/>
            <person name="Kleber M."/>
            <person name="Mauceli E."/>
            <person name="Brockman W."/>
            <person name="Young S."/>
            <person name="LaButti K."/>
            <person name="Sykes S."/>
            <person name="DeCaprio D."/>
            <person name="Crawford M."/>
            <person name="Koehrsen M."/>
            <person name="Engels R."/>
            <person name="Montgomery P."/>
            <person name="Pearson M."/>
            <person name="Howarth C."/>
            <person name="Larson L."/>
            <person name="White J."/>
            <person name="O'Leary S."/>
            <person name="Kodira C."/>
            <person name="Zeng Q."/>
            <person name="Yandava C."/>
            <person name="Alvarado L."/>
            <person name="Longcore J."/>
            <person name="James T."/>
        </authorList>
    </citation>
    <scope>NUCLEOTIDE SEQUENCE [LARGE SCALE GENOMIC DNA]</scope>
    <source>
        <strain evidence="3 4">JEL423</strain>
    </source>
</reference>
<evidence type="ECO:0000313" key="3">
    <source>
        <dbReference type="EMBL" id="OAJ40849.1"/>
    </source>
</evidence>
<dbReference type="VEuPathDB" id="FungiDB:BDEG_24542"/>
<feature type="chain" id="PRO_5008077678" evidence="2">
    <location>
        <begin position="19"/>
        <end position="171"/>
    </location>
</feature>
<reference evidence="3 4" key="2">
    <citation type="submission" date="2016-05" db="EMBL/GenBank/DDBJ databases">
        <title>Lineage-specific infection strategies underlie the spectrum of fungal disease in amphibians.</title>
        <authorList>
            <person name="Cuomo C.A."/>
            <person name="Farrer R.A."/>
            <person name="James T."/>
            <person name="Longcore J."/>
            <person name="Birren B."/>
        </authorList>
    </citation>
    <scope>NUCLEOTIDE SEQUENCE [LARGE SCALE GENOMIC DNA]</scope>
    <source>
        <strain evidence="3 4">JEL423</strain>
    </source>
</reference>
<protein>
    <submittedName>
        <fullName evidence="3">Uncharacterized protein</fullName>
    </submittedName>
</protein>
<dbReference type="AlphaFoldDB" id="A0A177WL66"/>
<name>A0A177WL66_BATDL</name>
<feature type="compositionally biased region" description="Pro residues" evidence="1">
    <location>
        <begin position="159"/>
        <end position="171"/>
    </location>
</feature>
<dbReference type="STRING" id="403673.A0A177WL66"/>
<feature type="compositionally biased region" description="Polar residues" evidence="1">
    <location>
        <begin position="105"/>
        <end position="116"/>
    </location>
</feature>
<feature type="compositionally biased region" description="Polar residues" evidence="1">
    <location>
        <begin position="148"/>
        <end position="157"/>
    </location>
</feature>
<feature type="region of interest" description="Disordered" evidence="1">
    <location>
        <begin position="44"/>
        <end position="171"/>
    </location>
</feature>
<organism evidence="3 4">
    <name type="scientific">Batrachochytrium dendrobatidis (strain JEL423)</name>
    <dbReference type="NCBI Taxonomy" id="403673"/>
    <lineage>
        <taxon>Eukaryota</taxon>
        <taxon>Fungi</taxon>
        <taxon>Fungi incertae sedis</taxon>
        <taxon>Chytridiomycota</taxon>
        <taxon>Chytridiomycota incertae sedis</taxon>
        <taxon>Chytridiomycetes</taxon>
        <taxon>Rhizophydiales</taxon>
        <taxon>Rhizophydiales incertae sedis</taxon>
        <taxon>Batrachochytrium</taxon>
    </lineage>
</organism>
<evidence type="ECO:0000313" key="4">
    <source>
        <dbReference type="Proteomes" id="UP000077115"/>
    </source>
</evidence>
<accession>A0A177WL66</accession>
<feature type="compositionally biased region" description="Pro residues" evidence="1">
    <location>
        <begin position="117"/>
        <end position="142"/>
    </location>
</feature>
<proteinExistence type="predicted"/>
<evidence type="ECO:0000256" key="1">
    <source>
        <dbReference type="SAM" id="MobiDB-lite"/>
    </source>
</evidence>
<keyword evidence="2" id="KW-0732">Signal</keyword>
<sequence>MKSGTFALISILAISAHAELVSTNTIIDNDFRLQKRQVRKLVSFFNNKPGGSGTKPSFPKKGPVNGPIKSVKSTPNGPVSIGTKARTSGKKSPIAPKPSLGPGNKSPTPQSNGTPQQKPPIAPKPSLGPAPKPSLGPAPKPSLGPGNKSPTPQSNGTPPQKPPIAPKPQWI</sequence>
<evidence type="ECO:0000256" key="2">
    <source>
        <dbReference type="SAM" id="SignalP"/>
    </source>
</evidence>
<dbReference type="Proteomes" id="UP000077115">
    <property type="component" value="Unassembled WGS sequence"/>
</dbReference>
<gene>
    <name evidence="3" type="ORF">BDEG_24542</name>
</gene>
<feature type="signal peptide" evidence="2">
    <location>
        <begin position="1"/>
        <end position="18"/>
    </location>
</feature>
<dbReference type="EMBL" id="DS022305">
    <property type="protein sequence ID" value="OAJ40849.1"/>
    <property type="molecule type" value="Genomic_DNA"/>
</dbReference>